<feature type="region of interest" description="Disordered" evidence="1">
    <location>
        <begin position="1"/>
        <end position="47"/>
    </location>
</feature>
<gene>
    <name evidence="2" type="ORF">BPOR_0306g00070</name>
</gene>
<reference evidence="2 3" key="1">
    <citation type="submission" date="2017-12" db="EMBL/GenBank/DDBJ databases">
        <title>Comparative genomics of Botrytis spp.</title>
        <authorList>
            <person name="Valero-Jimenez C.A."/>
            <person name="Tapia P."/>
            <person name="Veloso J."/>
            <person name="Silva-Moreno E."/>
            <person name="Staats M."/>
            <person name="Valdes J.H."/>
            <person name="Van Kan J.A.L."/>
        </authorList>
    </citation>
    <scope>NUCLEOTIDE SEQUENCE [LARGE SCALE GENOMIC DNA]</scope>
    <source>
        <strain evidence="2 3">MUCL3349</strain>
    </source>
</reference>
<feature type="compositionally biased region" description="Polar residues" evidence="1">
    <location>
        <begin position="8"/>
        <end position="27"/>
    </location>
</feature>
<organism evidence="2 3">
    <name type="scientific">Botrytis porri</name>
    <dbReference type="NCBI Taxonomy" id="87229"/>
    <lineage>
        <taxon>Eukaryota</taxon>
        <taxon>Fungi</taxon>
        <taxon>Dikarya</taxon>
        <taxon>Ascomycota</taxon>
        <taxon>Pezizomycotina</taxon>
        <taxon>Leotiomycetes</taxon>
        <taxon>Helotiales</taxon>
        <taxon>Sclerotiniaceae</taxon>
        <taxon>Botrytis</taxon>
    </lineage>
</organism>
<dbReference type="EMBL" id="PQXO01000305">
    <property type="protein sequence ID" value="TGO86409.1"/>
    <property type="molecule type" value="Genomic_DNA"/>
</dbReference>
<feature type="compositionally biased region" description="Basic and acidic residues" evidence="1">
    <location>
        <begin position="30"/>
        <end position="39"/>
    </location>
</feature>
<sequence length="74" mass="7838">MSPGLSHSAANATTQKSATSTTYQTGVDSARQKKADHSKATKKIRLSNGGRTLEEGIKGMKNGTDMVVLYKPAK</sequence>
<keyword evidence="3" id="KW-1185">Reference proteome</keyword>
<dbReference type="Proteomes" id="UP000297280">
    <property type="component" value="Unassembled WGS sequence"/>
</dbReference>
<evidence type="ECO:0000313" key="2">
    <source>
        <dbReference type="EMBL" id="TGO86409.1"/>
    </source>
</evidence>
<protein>
    <submittedName>
        <fullName evidence="2">Uncharacterized protein</fullName>
    </submittedName>
</protein>
<dbReference type="AlphaFoldDB" id="A0A4Z1KST4"/>
<name>A0A4Z1KST4_9HELO</name>
<dbReference type="OrthoDB" id="3518949at2759"/>
<accession>A0A4Z1KST4</accession>
<comment type="caution">
    <text evidence="2">The sequence shown here is derived from an EMBL/GenBank/DDBJ whole genome shotgun (WGS) entry which is preliminary data.</text>
</comment>
<proteinExistence type="predicted"/>
<evidence type="ECO:0000313" key="3">
    <source>
        <dbReference type="Proteomes" id="UP000297280"/>
    </source>
</evidence>
<evidence type="ECO:0000256" key="1">
    <source>
        <dbReference type="SAM" id="MobiDB-lite"/>
    </source>
</evidence>